<dbReference type="OrthoDB" id="543373at2759"/>
<comment type="caution">
    <text evidence="6">The sequence shown here is derived from an EMBL/GenBank/DDBJ whole genome shotgun (WGS) entry which is preliminary data.</text>
</comment>
<name>A0A368HEP4_ANCCA</name>
<reference evidence="6 7" key="1">
    <citation type="submission" date="2014-10" db="EMBL/GenBank/DDBJ databases">
        <title>Draft genome of the hookworm Ancylostoma caninum.</title>
        <authorList>
            <person name="Mitreva M."/>
        </authorList>
    </citation>
    <scope>NUCLEOTIDE SEQUENCE [LARGE SCALE GENOMIC DNA]</scope>
    <source>
        <strain evidence="6 7">Baltimore</strain>
    </source>
</reference>
<dbReference type="EMBL" id="JOJR01000001">
    <property type="protein sequence ID" value="RCN53695.1"/>
    <property type="molecule type" value="Genomic_DNA"/>
</dbReference>
<dbReference type="InterPro" id="IPR040122">
    <property type="entry name" value="Importin_beta"/>
</dbReference>
<evidence type="ECO:0008006" key="8">
    <source>
        <dbReference type="Google" id="ProtNLM"/>
    </source>
</evidence>
<dbReference type="STRING" id="29170.A0A368HEP4"/>
<protein>
    <recommendedName>
        <fullName evidence="8">HEAT repeat protein</fullName>
    </recommendedName>
</protein>
<evidence type="ECO:0000256" key="5">
    <source>
        <dbReference type="ARBA" id="ARBA00022927"/>
    </source>
</evidence>
<evidence type="ECO:0000256" key="4">
    <source>
        <dbReference type="ARBA" id="ARBA00022737"/>
    </source>
</evidence>
<dbReference type="Proteomes" id="UP000252519">
    <property type="component" value="Unassembled WGS sequence"/>
</dbReference>
<evidence type="ECO:0000256" key="1">
    <source>
        <dbReference type="ARBA" id="ARBA00004496"/>
    </source>
</evidence>
<dbReference type="AlphaFoldDB" id="A0A368HEP4"/>
<keyword evidence="3" id="KW-0963">Cytoplasm</keyword>
<dbReference type="InterPro" id="IPR016024">
    <property type="entry name" value="ARM-type_fold"/>
</dbReference>
<keyword evidence="5" id="KW-0653">Protein transport</keyword>
<evidence type="ECO:0000313" key="7">
    <source>
        <dbReference type="Proteomes" id="UP000252519"/>
    </source>
</evidence>
<proteinExistence type="predicted"/>
<feature type="non-terminal residue" evidence="6">
    <location>
        <position position="262"/>
    </location>
</feature>
<feature type="non-terminal residue" evidence="6">
    <location>
        <position position="1"/>
    </location>
</feature>
<accession>A0A368HEP4</accession>
<dbReference type="SUPFAM" id="SSF48371">
    <property type="entry name" value="ARM repeat"/>
    <property type="match status" value="1"/>
</dbReference>
<dbReference type="GO" id="GO:0005737">
    <property type="term" value="C:cytoplasm"/>
    <property type="evidence" value="ECO:0007669"/>
    <property type="project" value="UniProtKB-SubCell"/>
</dbReference>
<gene>
    <name evidence="6" type="ORF">ANCCAN_00189</name>
</gene>
<dbReference type="PANTHER" id="PTHR10527">
    <property type="entry name" value="IMPORTIN BETA"/>
    <property type="match status" value="1"/>
</dbReference>
<keyword evidence="7" id="KW-1185">Reference proteome</keyword>
<evidence type="ECO:0000256" key="2">
    <source>
        <dbReference type="ARBA" id="ARBA00022448"/>
    </source>
</evidence>
<organism evidence="6 7">
    <name type="scientific">Ancylostoma caninum</name>
    <name type="common">Dog hookworm</name>
    <dbReference type="NCBI Taxonomy" id="29170"/>
    <lineage>
        <taxon>Eukaryota</taxon>
        <taxon>Metazoa</taxon>
        <taxon>Ecdysozoa</taxon>
        <taxon>Nematoda</taxon>
        <taxon>Chromadorea</taxon>
        <taxon>Rhabditida</taxon>
        <taxon>Rhabditina</taxon>
        <taxon>Rhabditomorpha</taxon>
        <taxon>Strongyloidea</taxon>
        <taxon>Ancylostomatidae</taxon>
        <taxon>Ancylostomatinae</taxon>
        <taxon>Ancylostoma</taxon>
    </lineage>
</organism>
<keyword evidence="2" id="KW-0813">Transport</keyword>
<dbReference type="Gene3D" id="1.25.10.10">
    <property type="entry name" value="Leucine-rich Repeat Variant"/>
    <property type="match status" value="1"/>
</dbReference>
<dbReference type="GO" id="GO:0006606">
    <property type="term" value="P:protein import into nucleus"/>
    <property type="evidence" value="ECO:0007669"/>
    <property type="project" value="InterPro"/>
</dbReference>
<sequence>LFQIRIIISHLPVIVNTFEQVLGAARERLQTTALRRYYEQIISAIGLVAQASLDLLTDYYELLVPRLKFILVNCTSDEYKTLRGKTIQSLSLIGEAVGREKFREDGLAVVELFKDQIPNMSSDDPLYWYIVDSLSRICKVLGREFAPYLPLIMGSVVEMASYIPQVAVFAKDELRQKDPLWCYRKKGNKTYGICTAGLGQKADACSWLAHYAANLEEEFIPYVDEVAKVCMENLQFSFMDTVRISAAGTLPFLLNCVKSKVG</sequence>
<comment type="subcellular location">
    <subcellularLocation>
        <location evidence="1">Cytoplasm</location>
    </subcellularLocation>
</comment>
<dbReference type="InterPro" id="IPR011989">
    <property type="entry name" value="ARM-like"/>
</dbReference>
<evidence type="ECO:0000313" key="6">
    <source>
        <dbReference type="EMBL" id="RCN53695.1"/>
    </source>
</evidence>
<evidence type="ECO:0000256" key="3">
    <source>
        <dbReference type="ARBA" id="ARBA00022490"/>
    </source>
</evidence>
<keyword evidence="4" id="KW-0677">Repeat</keyword>